<dbReference type="Proteomes" id="UP000214720">
    <property type="component" value="Unassembled WGS sequence"/>
</dbReference>
<dbReference type="PANTHER" id="PTHR33055:SF3">
    <property type="entry name" value="PUTATIVE TRANSPOSASE FOR IS117-RELATED"/>
    <property type="match status" value="1"/>
</dbReference>
<comment type="caution">
    <text evidence="3">The sequence shown here is derived from an EMBL/GenBank/DDBJ whole genome shotgun (WGS) entry which is preliminary data.</text>
</comment>
<evidence type="ECO:0000313" key="4">
    <source>
        <dbReference type="Proteomes" id="UP000214720"/>
    </source>
</evidence>
<dbReference type="InterPro" id="IPR003346">
    <property type="entry name" value="Transposase_20"/>
</dbReference>
<dbReference type="RefSeq" id="WP_089163159.1">
    <property type="nucleotide sequence ID" value="NZ_MTHB01000171.1"/>
</dbReference>
<evidence type="ECO:0000313" key="3">
    <source>
        <dbReference type="EMBL" id="OXC75475.1"/>
    </source>
</evidence>
<protein>
    <submittedName>
        <fullName evidence="3">Mobile element protein</fullName>
    </submittedName>
</protein>
<dbReference type="NCBIfam" id="NF033542">
    <property type="entry name" value="transpos_IS110"/>
    <property type="match status" value="1"/>
</dbReference>
<dbReference type="PANTHER" id="PTHR33055">
    <property type="entry name" value="TRANSPOSASE FOR INSERTION SEQUENCE ELEMENT IS1111A"/>
    <property type="match status" value="1"/>
</dbReference>
<dbReference type="InterPro" id="IPR047650">
    <property type="entry name" value="Transpos_IS110"/>
</dbReference>
<dbReference type="AlphaFoldDB" id="A0A226WWB6"/>
<proteinExistence type="predicted"/>
<dbReference type="OrthoDB" id="5289737at2"/>
<reference evidence="4" key="1">
    <citation type="submission" date="2017-01" db="EMBL/GenBank/DDBJ databases">
        <title>Genome Analysis of Deinococcus marmoris KOPRI26562.</title>
        <authorList>
            <person name="Kim J.H."/>
            <person name="Oh H.-M."/>
        </authorList>
    </citation>
    <scope>NUCLEOTIDE SEQUENCE [LARGE SCALE GENOMIC DNA]</scope>
    <source>
        <strain evidence="4">PAMC 26633</strain>
    </source>
</reference>
<dbReference type="GO" id="GO:0004803">
    <property type="term" value="F:transposase activity"/>
    <property type="evidence" value="ECO:0007669"/>
    <property type="project" value="InterPro"/>
</dbReference>
<dbReference type="EMBL" id="MTHB01000171">
    <property type="protein sequence ID" value="OXC75475.1"/>
    <property type="molecule type" value="Genomic_DNA"/>
</dbReference>
<dbReference type="GO" id="GO:0006313">
    <property type="term" value="P:DNA transposition"/>
    <property type="evidence" value="ECO:0007669"/>
    <property type="project" value="InterPro"/>
</dbReference>
<dbReference type="Pfam" id="PF02371">
    <property type="entry name" value="Transposase_20"/>
    <property type="match status" value="1"/>
</dbReference>
<evidence type="ECO:0000259" key="2">
    <source>
        <dbReference type="Pfam" id="PF02371"/>
    </source>
</evidence>
<name>A0A226WWB6_CABSO</name>
<gene>
    <name evidence="3" type="ORF">BSU04_26670</name>
</gene>
<evidence type="ECO:0000259" key="1">
    <source>
        <dbReference type="Pfam" id="PF01548"/>
    </source>
</evidence>
<dbReference type="Pfam" id="PF01548">
    <property type="entry name" value="DEDD_Tnp_IS110"/>
    <property type="match status" value="1"/>
</dbReference>
<dbReference type="GO" id="GO:0003677">
    <property type="term" value="F:DNA binding"/>
    <property type="evidence" value="ECO:0007669"/>
    <property type="project" value="InterPro"/>
</dbReference>
<dbReference type="InterPro" id="IPR002525">
    <property type="entry name" value="Transp_IS110-like_N"/>
</dbReference>
<feature type="domain" description="Transposase IS110-like N-terminal" evidence="1">
    <location>
        <begin position="6"/>
        <end position="145"/>
    </location>
</feature>
<feature type="domain" description="Transposase IS116/IS110/IS902 C-terminal" evidence="2">
    <location>
        <begin position="211"/>
        <end position="293"/>
    </location>
</feature>
<accession>A0A226WWB6</accession>
<sequence length="337" mass="37033">MSAELIGLDIAKNVIQVHGVNAVGAAVLTKRLKRSQVLEYFANLSPCLIAIEACAGSHYWARRLAGFGHRIKLIPAQYVKPFVRRSKTDARDAAAICEAARQPDMPTVAVNTEEQQAVQMLHRIRQRLMQERTALINQARGLLGEFGIVFPIHVSAFKEGARKLLADESDALPALARHLLLDLCTELTALEERIDAVDGRVRRLAKEDERCARLQEIPGIGPVTATALIAAVGDAKRYRSARHMAASFGLTPHEHSSGGKQKLLGISKRGDRYIRWLLVQGARSIMRFASKRTDALSRWVCQLASRRGVNVAAAALANKLARIAWALLAKSERFASA</sequence>
<organism evidence="3 4">
    <name type="scientific">Caballeronia sordidicola</name>
    <name type="common">Burkholderia sordidicola</name>
    <dbReference type="NCBI Taxonomy" id="196367"/>
    <lineage>
        <taxon>Bacteria</taxon>
        <taxon>Pseudomonadati</taxon>
        <taxon>Pseudomonadota</taxon>
        <taxon>Betaproteobacteria</taxon>
        <taxon>Burkholderiales</taxon>
        <taxon>Burkholderiaceae</taxon>
        <taxon>Caballeronia</taxon>
    </lineage>
</organism>